<protein>
    <submittedName>
        <fullName evidence="3">Uncharacterized protein</fullName>
    </submittedName>
</protein>
<keyword evidence="2" id="KW-1133">Transmembrane helix</keyword>
<accession>A0A2W4Z724</accession>
<feature type="compositionally biased region" description="Basic and acidic residues" evidence="1">
    <location>
        <begin position="53"/>
        <end position="63"/>
    </location>
</feature>
<name>A0A2W4Z724_9SPHN</name>
<feature type="transmembrane region" description="Helical" evidence="2">
    <location>
        <begin position="21"/>
        <end position="39"/>
    </location>
</feature>
<gene>
    <name evidence="3" type="ORF">DI632_11835</name>
</gene>
<comment type="caution">
    <text evidence="3">The sequence shown here is derived from an EMBL/GenBank/DDBJ whole genome shotgun (WGS) entry which is preliminary data.</text>
</comment>
<reference evidence="3 4" key="1">
    <citation type="submission" date="2017-08" db="EMBL/GenBank/DDBJ databases">
        <title>Infants hospitalized years apart are colonized by the same room-sourced microbial strains.</title>
        <authorList>
            <person name="Brooks B."/>
            <person name="Olm M.R."/>
            <person name="Firek B.A."/>
            <person name="Baker R."/>
            <person name="Thomas B.C."/>
            <person name="Morowitz M.J."/>
            <person name="Banfield J.F."/>
        </authorList>
    </citation>
    <scope>NUCLEOTIDE SEQUENCE [LARGE SCALE GENOMIC DNA]</scope>
    <source>
        <strain evidence="3">S2_018_000_R3_110</strain>
    </source>
</reference>
<dbReference type="EMBL" id="QFNF01000032">
    <property type="protein sequence ID" value="PZO75619.1"/>
    <property type="molecule type" value="Genomic_DNA"/>
</dbReference>
<organism evidence="3 4">
    <name type="scientific">Sphingomonas hengshuiensis</name>
    <dbReference type="NCBI Taxonomy" id="1609977"/>
    <lineage>
        <taxon>Bacteria</taxon>
        <taxon>Pseudomonadati</taxon>
        <taxon>Pseudomonadota</taxon>
        <taxon>Alphaproteobacteria</taxon>
        <taxon>Sphingomonadales</taxon>
        <taxon>Sphingomonadaceae</taxon>
        <taxon>Sphingomonas</taxon>
    </lineage>
</organism>
<evidence type="ECO:0000256" key="1">
    <source>
        <dbReference type="SAM" id="MobiDB-lite"/>
    </source>
</evidence>
<proteinExistence type="predicted"/>
<evidence type="ECO:0000313" key="4">
    <source>
        <dbReference type="Proteomes" id="UP000248614"/>
    </source>
</evidence>
<evidence type="ECO:0000313" key="3">
    <source>
        <dbReference type="EMBL" id="PZO75619.1"/>
    </source>
</evidence>
<dbReference type="AlphaFoldDB" id="A0A2W4Z724"/>
<dbReference type="Proteomes" id="UP000248614">
    <property type="component" value="Unassembled WGS sequence"/>
</dbReference>
<feature type="region of interest" description="Disordered" evidence="1">
    <location>
        <begin position="42"/>
        <end position="108"/>
    </location>
</feature>
<sequence length="108" mass="11147">MANNKKHEQKSRTAGVSTLRTVALAATGVAVGLFGVLLARRKPSEGHAAPDLALDKPRPEAGDRAPQAFRPDPTAPVSAADREALRPATGPVPTMVEPRGSMASQTGA</sequence>
<evidence type="ECO:0000256" key="2">
    <source>
        <dbReference type="SAM" id="Phobius"/>
    </source>
</evidence>
<keyword evidence="2" id="KW-0812">Transmembrane</keyword>
<keyword evidence="2" id="KW-0472">Membrane</keyword>